<dbReference type="EMBL" id="CAKKNE010000003">
    <property type="protein sequence ID" value="CAH0370364.1"/>
    <property type="molecule type" value="Genomic_DNA"/>
</dbReference>
<name>A0A8J2SMZ2_9STRA</name>
<protein>
    <submittedName>
        <fullName evidence="1">Uncharacterized protein</fullName>
    </submittedName>
</protein>
<keyword evidence="2" id="KW-1185">Reference proteome</keyword>
<gene>
    <name evidence="1" type="ORF">PECAL_3P02440</name>
</gene>
<organism evidence="1 2">
    <name type="scientific">Pelagomonas calceolata</name>
    <dbReference type="NCBI Taxonomy" id="35677"/>
    <lineage>
        <taxon>Eukaryota</taxon>
        <taxon>Sar</taxon>
        <taxon>Stramenopiles</taxon>
        <taxon>Ochrophyta</taxon>
        <taxon>Pelagophyceae</taxon>
        <taxon>Pelagomonadales</taxon>
        <taxon>Pelagomonadaceae</taxon>
        <taxon>Pelagomonas</taxon>
    </lineage>
</organism>
<dbReference type="AlphaFoldDB" id="A0A8J2SMZ2"/>
<evidence type="ECO:0000313" key="1">
    <source>
        <dbReference type="EMBL" id="CAH0370364.1"/>
    </source>
</evidence>
<comment type="caution">
    <text evidence="1">The sequence shown here is derived from an EMBL/GenBank/DDBJ whole genome shotgun (WGS) entry which is preliminary data.</text>
</comment>
<reference evidence="1" key="1">
    <citation type="submission" date="2021-11" db="EMBL/GenBank/DDBJ databases">
        <authorList>
            <consortium name="Genoscope - CEA"/>
            <person name="William W."/>
        </authorList>
    </citation>
    <scope>NUCLEOTIDE SEQUENCE</scope>
</reference>
<evidence type="ECO:0000313" key="2">
    <source>
        <dbReference type="Proteomes" id="UP000789595"/>
    </source>
</evidence>
<sequence length="199" mass="22448">MDSAPAAASDRPRTRARVRTSHLAPAALMAACDHALFEFLAPWMKNGCALYAANEEIQRSGVLYRRRRLGKLAALRREVLRLRDDNCFVNLSGSDFDLNRAARVRVGMDQWHKIIDVRGDTVILEKLFKSGSHPNRFPTLLVRLEQWRCSLRNGAVARPGDDGTDYLSSSHDGLRNCWNAGVYMYTHNANDAQDADLDY</sequence>
<proteinExistence type="predicted"/>
<dbReference type="Proteomes" id="UP000789595">
    <property type="component" value="Unassembled WGS sequence"/>
</dbReference>
<accession>A0A8J2SMZ2</accession>